<dbReference type="RefSeq" id="WP_335808418.1">
    <property type="nucleotide sequence ID" value="NZ_AP019011.1"/>
</dbReference>
<dbReference type="EMBL" id="AP022345">
    <property type="protein sequence ID" value="BBU68273.1"/>
    <property type="molecule type" value="Genomic_DNA"/>
</dbReference>
<evidence type="ECO:0000313" key="1">
    <source>
        <dbReference type="EMBL" id="BBU68273.1"/>
    </source>
</evidence>
<dbReference type="InterPro" id="IPR036291">
    <property type="entry name" value="NAD(P)-bd_dom_sf"/>
</dbReference>
<dbReference type="CDD" id="cd05271">
    <property type="entry name" value="NDUFA9_like_SDR_a"/>
    <property type="match status" value="1"/>
</dbReference>
<organism evidence="1 2">
    <name type="scientific">Fluviibacter phosphoraccumulans</name>
    <dbReference type="NCBI Taxonomy" id="1751046"/>
    <lineage>
        <taxon>Bacteria</taxon>
        <taxon>Pseudomonadati</taxon>
        <taxon>Pseudomonadota</taxon>
        <taxon>Betaproteobacteria</taxon>
        <taxon>Rhodocyclales</taxon>
        <taxon>Fluviibacteraceae</taxon>
        <taxon>Fluviibacter</taxon>
    </lineage>
</organism>
<dbReference type="Proteomes" id="UP000463961">
    <property type="component" value="Chromosome"/>
</dbReference>
<dbReference type="PANTHER" id="PTHR12126:SF11">
    <property type="entry name" value="NADH DEHYDROGENASE [UBIQUINONE] 1 ALPHA SUBCOMPLEX SUBUNIT 9, MITOCHONDRIAL"/>
    <property type="match status" value="1"/>
</dbReference>
<dbReference type="AlphaFoldDB" id="A0A679HVR6"/>
<accession>A0A679HVR6</accession>
<protein>
    <submittedName>
        <fullName evidence="1">NAD-dependent dehydratase</fullName>
    </submittedName>
</protein>
<gene>
    <name evidence="1" type="ORF">ICHIAU1_05560</name>
</gene>
<reference evidence="2" key="1">
    <citation type="submission" date="2020-01" db="EMBL/GenBank/DDBJ databases">
        <title>Phosphoaccumulans saitamaens gen. nov., sp. nov., a polyphosphate accumulating bacterium isolated from surface river water.</title>
        <authorList>
            <person name="Watanabe K."/>
            <person name="Suda W."/>
        </authorList>
    </citation>
    <scope>NUCLEOTIDE SEQUENCE [LARGE SCALE GENOMIC DNA]</scope>
    <source>
        <strain evidence="2">ICHIAU1</strain>
    </source>
</reference>
<dbReference type="Gene3D" id="3.40.50.720">
    <property type="entry name" value="NAD(P)-binding Rossmann-like Domain"/>
    <property type="match status" value="1"/>
</dbReference>
<evidence type="ECO:0000313" key="2">
    <source>
        <dbReference type="Proteomes" id="UP000463961"/>
    </source>
</evidence>
<sequence length="319" mass="34250">MLKNHKILLIGGTGFVGRHLARVLVDAGVQVTIPTRRYEKNRDITMLPSVILVEADINEDGVLEGLATGKDAVINLVGILHDLNPAIPYGKGFAAAHVELPKKIVAACKAAGVKRLLHMSALHAGKKAPSEYLRSKAAGEEVVANSGLVTTIFRPSVIFGARDSFINTFAKLLRAFPIMPLGGANARFQPVSVADVVNAFVQSLRSPSMEGQAYDLCGPKVYTLRELVEYTGEVIGFKRKIIALPESLAYVQAGFLSLLPNPMMSQDNLRSMEVDSVCGPGCKAPAGWNPEPLEAVAPLYLLDSGDAAQFAEYRSRAGR</sequence>
<dbReference type="GO" id="GO:0044877">
    <property type="term" value="F:protein-containing complex binding"/>
    <property type="evidence" value="ECO:0007669"/>
    <property type="project" value="TreeGrafter"/>
</dbReference>
<dbReference type="InterPro" id="IPR051207">
    <property type="entry name" value="ComplexI_NDUFA9_subunit"/>
</dbReference>
<name>A0A679HVR6_9RHOO</name>
<proteinExistence type="predicted"/>
<keyword evidence="2" id="KW-1185">Reference proteome</keyword>
<dbReference type="InterPro" id="IPR001509">
    <property type="entry name" value="Epimerase_deHydtase"/>
</dbReference>
<dbReference type="PANTHER" id="PTHR12126">
    <property type="entry name" value="NADH-UBIQUINONE OXIDOREDUCTASE 39 KDA SUBUNIT-RELATED"/>
    <property type="match status" value="1"/>
</dbReference>
<dbReference type="SUPFAM" id="SSF51735">
    <property type="entry name" value="NAD(P)-binding Rossmann-fold domains"/>
    <property type="match status" value="1"/>
</dbReference>
<dbReference type="Pfam" id="PF01370">
    <property type="entry name" value="Epimerase"/>
    <property type="match status" value="1"/>
</dbReference>